<keyword evidence="3" id="KW-1185">Reference proteome</keyword>
<feature type="region of interest" description="Disordered" evidence="1">
    <location>
        <begin position="14"/>
        <end position="113"/>
    </location>
</feature>
<feature type="compositionally biased region" description="Polar residues" evidence="1">
    <location>
        <begin position="91"/>
        <end position="100"/>
    </location>
</feature>
<dbReference type="PANTHER" id="PTHR35290:SF2">
    <property type="entry name" value="PROTEIN CASPARIAN STRIP INTEGRITY FACTOR 1"/>
    <property type="match status" value="1"/>
</dbReference>
<gene>
    <name evidence="2" type="ORF">E2562_013633</name>
</gene>
<organism evidence="2 3">
    <name type="scientific">Oryza meyeriana var. granulata</name>
    <dbReference type="NCBI Taxonomy" id="110450"/>
    <lineage>
        <taxon>Eukaryota</taxon>
        <taxon>Viridiplantae</taxon>
        <taxon>Streptophyta</taxon>
        <taxon>Embryophyta</taxon>
        <taxon>Tracheophyta</taxon>
        <taxon>Spermatophyta</taxon>
        <taxon>Magnoliopsida</taxon>
        <taxon>Liliopsida</taxon>
        <taxon>Poales</taxon>
        <taxon>Poaceae</taxon>
        <taxon>BOP clade</taxon>
        <taxon>Oryzoideae</taxon>
        <taxon>Oryzeae</taxon>
        <taxon>Oryzinae</taxon>
        <taxon>Oryza</taxon>
        <taxon>Oryza meyeriana</taxon>
    </lineage>
</organism>
<accession>A0A6G1F7T5</accession>
<dbReference type="PANTHER" id="PTHR35290">
    <property type="entry name" value="PROTEIN CASPARIAN STRIP INTEGRITY FACTOR 1-RELATED"/>
    <property type="match status" value="1"/>
</dbReference>
<feature type="region of interest" description="Disordered" evidence="1">
    <location>
        <begin position="302"/>
        <end position="324"/>
    </location>
</feature>
<dbReference type="OrthoDB" id="721034at2759"/>
<dbReference type="Proteomes" id="UP000479710">
    <property type="component" value="Unassembled WGS sequence"/>
</dbReference>
<reference evidence="2 3" key="1">
    <citation type="submission" date="2019-11" db="EMBL/GenBank/DDBJ databases">
        <title>Whole genome sequence of Oryza granulata.</title>
        <authorList>
            <person name="Li W."/>
        </authorList>
    </citation>
    <scope>NUCLEOTIDE SEQUENCE [LARGE SCALE GENOMIC DNA]</scope>
    <source>
        <strain evidence="3">cv. Menghai</strain>
        <tissue evidence="2">Leaf</tissue>
    </source>
</reference>
<dbReference type="InterPro" id="IPR038974">
    <property type="entry name" value="CIF1/2"/>
</dbReference>
<protein>
    <submittedName>
        <fullName evidence="2">Uncharacterized protein</fullName>
    </submittedName>
</protein>
<name>A0A6G1F7T5_9ORYZ</name>
<proteinExistence type="predicted"/>
<evidence type="ECO:0000313" key="3">
    <source>
        <dbReference type="Proteomes" id="UP000479710"/>
    </source>
</evidence>
<dbReference type="AlphaFoldDB" id="A0A6G1F7T5"/>
<sequence>MVTRDVIFDEKKAWNWAADGATPVETTAPLTVDYPGTVGGPRIAPSDTQAPESVQGEPSSPEPQHSPAGGGSPATPQYPTEDPEVPELTPSPFQVQQATPPSEGAEDSEGVPLRFRTIPDLLDTTEESCALVVSTIDTPHRIELDEVRACVQLQREGSAQPHAVATPCTPSPCVSAANVGSAQAAAGVEGIEFVSPPANVSYTVDDNSRRCHRRYRTISNVLATTEPVAAQASEDGEPDKLLLLSNEEPSSFKEAEHQECWRKAMQEEMQSIEENKTWCLGPEAEQNEASTQVHGRMLHVKTNDYGSYDPAPSMDKPHFKLIPN</sequence>
<evidence type="ECO:0000256" key="1">
    <source>
        <dbReference type="SAM" id="MobiDB-lite"/>
    </source>
</evidence>
<comment type="caution">
    <text evidence="2">The sequence shown here is derived from an EMBL/GenBank/DDBJ whole genome shotgun (WGS) entry which is preliminary data.</text>
</comment>
<feature type="compositionally biased region" description="Polar residues" evidence="1">
    <location>
        <begin position="46"/>
        <end position="58"/>
    </location>
</feature>
<evidence type="ECO:0000313" key="2">
    <source>
        <dbReference type="EMBL" id="KAF0932986.1"/>
    </source>
</evidence>
<dbReference type="EMBL" id="SPHZ02000001">
    <property type="protein sequence ID" value="KAF0932986.1"/>
    <property type="molecule type" value="Genomic_DNA"/>
</dbReference>